<dbReference type="Gene3D" id="3.40.50.2000">
    <property type="entry name" value="Glycogen Phosphorylase B"/>
    <property type="match status" value="2"/>
</dbReference>
<dbReference type="PANTHER" id="PTHR46401">
    <property type="entry name" value="GLYCOSYLTRANSFERASE WBBK-RELATED"/>
    <property type="match status" value="1"/>
</dbReference>
<evidence type="ECO:0000256" key="1">
    <source>
        <dbReference type="ARBA" id="ARBA00022679"/>
    </source>
</evidence>
<dbReference type="EMBL" id="LBXN01000057">
    <property type="protein sequence ID" value="KKR31914.1"/>
    <property type="molecule type" value="Genomic_DNA"/>
</dbReference>
<evidence type="ECO:0000313" key="5">
    <source>
        <dbReference type="Proteomes" id="UP000034539"/>
    </source>
</evidence>
<gene>
    <name evidence="4" type="ORF">UT63_C0057G0002</name>
</gene>
<reference evidence="4 5" key="1">
    <citation type="journal article" date="2015" name="Nature">
        <title>rRNA introns, odd ribosomes, and small enigmatic genomes across a large radiation of phyla.</title>
        <authorList>
            <person name="Brown C.T."/>
            <person name="Hug L.A."/>
            <person name="Thomas B.C."/>
            <person name="Sharon I."/>
            <person name="Castelle C.J."/>
            <person name="Singh A."/>
            <person name="Wilkins M.J."/>
            <person name="Williams K.H."/>
            <person name="Banfield J.F."/>
        </authorList>
    </citation>
    <scope>NUCLEOTIDE SEQUENCE [LARGE SCALE GENOMIC DNA]</scope>
</reference>
<proteinExistence type="predicted"/>
<sequence>MKIGIDISQSAYTATGVGQYTINLVKSLLEQDNENEYKLFFSSLRRSVPEQLTEFSKLIKRYRLPPRVLEVFWNRLHVLPIEKLIGEVDVFHSSDWLEPPGRVVKVTTVHDLVAYRYPETLHARIVSMQKRKLHFAKKETKLFIADSISTKKDMVEILGIDEKRIRVIYLGVSDIFRPAGSSKKKEVLKKHGIENRYVLSVGTREPRKNLFRLVEAFRKLKQEEAKLKDLILVIVGSFGWGEDLEKLNSGSDIKIMKNLDQKELAAFFSAADCFVYPSLYEGFGLPVLEAMGCGAPVVTSDRGSLAEIAGPSCVVDPEKEERIMEGMAKILFLNDNDRKKMVKKGIAWSEKFTWEKTAKETLDVYREAAK</sequence>
<dbReference type="GO" id="GO:0016757">
    <property type="term" value="F:glycosyltransferase activity"/>
    <property type="evidence" value="ECO:0007669"/>
    <property type="project" value="InterPro"/>
</dbReference>
<evidence type="ECO:0000259" key="2">
    <source>
        <dbReference type="Pfam" id="PF00534"/>
    </source>
</evidence>
<comment type="caution">
    <text evidence="4">The sequence shown here is derived from an EMBL/GenBank/DDBJ whole genome shotgun (WGS) entry which is preliminary data.</text>
</comment>
<accession>A0A0G0PUR5</accession>
<dbReference type="CDD" id="cd03809">
    <property type="entry name" value="GT4_MtfB-like"/>
    <property type="match status" value="1"/>
</dbReference>
<organism evidence="4 5">
    <name type="scientific">Candidatus Gottesmanbacteria bacterium GW2011_GWC2_39_8</name>
    <dbReference type="NCBI Taxonomy" id="1618450"/>
    <lineage>
        <taxon>Bacteria</taxon>
        <taxon>Candidatus Gottesmaniibacteriota</taxon>
    </lineage>
</organism>
<dbReference type="Pfam" id="PF00534">
    <property type="entry name" value="Glycos_transf_1"/>
    <property type="match status" value="1"/>
</dbReference>
<dbReference type="InterPro" id="IPR028098">
    <property type="entry name" value="Glyco_trans_4-like_N"/>
</dbReference>
<dbReference type="Pfam" id="PF13439">
    <property type="entry name" value="Glyco_transf_4"/>
    <property type="match status" value="1"/>
</dbReference>
<dbReference type="InterPro" id="IPR001296">
    <property type="entry name" value="Glyco_trans_1"/>
</dbReference>
<dbReference type="Proteomes" id="UP000034539">
    <property type="component" value="Unassembled WGS sequence"/>
</dbReference>
<keyword evidence="1 4" id="KW-0808">Transferase</keyword>
<protein>
    <submittedName>
        <fullName evidence="4">Glycosyl transferase group 1</fullName>
    </submittedName>
</protein>
<evidence type="ECO:0000259" key="3">
    <source>
        <dbReference type="Pfam" id="PF13439"/>
    </source>
</evidence>
<dbReference type="SUPFAM" id="SSF53756">
    <property type="entry name" value="UDP-Glycosyltransferase/glycogen phosphorylase"/>
    <property type="match status" value="1"/>
</dbReference>
<dbReference type="GO" id="GO:0009103">
    <property type="term" value="P:lipopolysaccharide biosynthetic process"/>
    <property type="evidence" value="ECO:0007669"/>
    <property type="project" value="TreeGrafter"/>
</dbReference>
<feature type="domain" description="Glycosyl transferase family 1" evidence="2">
    <location>
        <begin position="187"/>
        <end position="346"/>
    </location>
</feature>
<evidence type="ECO:0000313" key="4">
    <source>
        <dbReference type="EMBL" id="KKR31914.1"/>
    </source>
</evidence>
<name>A0A0G0PUR5_9BACT</name>
<dbReference type="AlphaFoldDB" id="A0A0G0PUR5"/>
<dbReference type="PANTHER" id="PTHR46401:SF2">
    <property type="entry name" value="GLYCOSYLTRANSFERASE WBBK-RELATED"/>
    <property type="match status" value="1"/>
</dbReference>
<feature type="domain" description="Glycosyltransferase subfamily 4-like N-terminal" evidence="3">
    <location>
        <begin position="16"/>
        <end position="173"/>
    </location>
</feature>